<reference evidence="1 2" key="1">
    <citation type="journal article" date="2017" name="Genome Biol. Evol.">
        <title>Phytophthora megakarya and P. palmivora, closely related causal agents of cacao black pod rot, underwent increases in genome sizes and gene numbers by different mechanisms.</title>
        <authorList>
            <person name="Ali S.S."/>
            <person name="Shao J."/>
            <person name="Lary D.J."/>
            <person name="Kronmiller B."/>
            <person name="Shen D."/>
            <person name="Strem M.D."/>
            <person name="Amoako-Attah I."/>
            <person name="Akrofi A.Y."/>
            <person name="Begoude B.A."/>
            <person name="Ten Hoopen G.M."/>
            <person name="Coulibaly K."/>
            <person name="Kebe B.I."/>
            <person name="Melnick R.L."/>
            <person name="Guiltinan M.J."/>
            <person name="Tyler B.M."/>
            <person name="Meinhardt L.W."/>
            <person name="Bailey B.A."/>
        </authorList>
    </citation>
    <scope>NUCLEOTIDE SEQUENCE [LARGE SCALE GENOMIC DNA]</scope>
    <source>
        <strain evidence="2">sbr112.9</strain>
    </source>
</reference>
<keyword evidence="2" id="KW-1185">Reference proteome</keyword>
<dbReference type="EMBL" id="NCKW01009746">
    <property type="protein sequence ID" value="POM66100.1"/>
    <property type="molecule type" value="Genomic_DNA"/>
</dbReference>
<sequence>MLAQLLAVGPAEFADTLRNALIFLSASSNGVSAKLYSPGPIAPTRGDNSSTSGQHNLEIDDEWTEVNGIRKRRQRQCKVCTIRKTVRTKRQMA</sequence>
<evidence type="ECO:0000313" key="1">
    <source>
        <dbReference type="EMBL" id="POM66100.1"/>
    </source>
</evidence>
<dbReference type="AlphaFoldDB" id="A0A2P4XKL4"/>
<dbReference type="Proteomes" id="UP000237271">
    <property type="component" value="Unassembled WGS sequence"/>
</dbReference>
<proteinExistence type="predicted"/>
<accession>A0A2P4XKL4</accession>
<protein>
    <submittedName>
        <fullName evidence="1">Uncharacterized protein</fullName>
    </submittedName>
</protein>
<evidence type="ECO:0000313" key="2">
    <source>
        <dbReference type="Proteomes" id="UP000237271"/>
    </source>
</evidence>
<gene>
    <name evidence="1" type="ORF">PHPALM_18093</name>
</gene>
<dbReference type="OrthoDB" id="144422at2759"/>
<comment type="caution">
    <text evidence="1">The sequence shown here is derived from an EMBL/GenBank/DDBJ whole genome shotgun (WGS) entry which is preliminary data.</text>
</comment>
<name>A0A2P4XKL4_9STRA</name>
<organism evidence="1 2">
    <name type="scientific">Phytophthora palmivora</name>
    <dbReference type="NCBI Taxonomy" id="4796"/>
    <lineage>
        <taxon>Eukaryota</taxon>
        <taxon>Sar</taxon>
        <taxon>Stramenopiles</taxon>
        <taxon>Oomycota</taxon>
        <taxon>Peronosporomycetes</taxon>
        <taxon>Peronosporales</taxon>
        <taxon>Peronosporaceae</taxon>
        <taxon>Phytophthora</taxon>
    </lineage>
</organism>